<dbReference type="GO" id="GO:0005886">
    <property type="term" value="C:plasma membrane"/>
    <property type="evidence" value="ECO:0007669"/>
    <property type="project" value="UniProtKB-SubCell"/>
</dbReference>
<feature type="transmembrane region" description="Helical" evidence="5">
    <location>
        <begin position="523"/>
        <end position="543"/>
    </location>
</feature>
<evidence type="ECO:0000259" key="6">
    <source>
        <dbReference type="PROSITE" id="PS50928"/>
    </source>
</evidence>
<dbReference type="Pfam" id="PF00528">
    <property type="entry name" value="BPD_transp_1"/>
    <property type="match status" value="2"/>
</dbReference>
<organism evidence="7 8">
    <name type="scientific">Parendozoicomonas haliclonae</name>
    <dbReference type="NCBI Taxonomy" id="1960125"/>
    <lineage>
        <taxon>Bacteria</taxon>
        <taxon>Pseudomonadati</taxon>
        <taxon>Pseudomonadota</taxon>
        <taxon>Gammaproteobacteria</taxon>
        <taxon>Oceanospirillales</taxon>
        <taxon>Endozoicomonadaceae</taxon>
        <taxon>Parendozoicomonas</taxon>
    </lineage>
</organism>
<dbReference type="OrthoDB" id="7056428at2"/>
<keyword evidence="8" id="KW-1185">Reference proteome</keyword>
<dbReference type="InterPro" id="IPR017664">
    <property type="entry name" value="AminoethylPonate_ABC_perm-1"/>
</dbReference>
<dbReference type="GO" id="GO:0055085">
    <property type="term" value="P:transmembrane transport"/>
    <property type="evidence" value="ECO:0007669"/>
    <property type="project" value="InterPro"/>
</dbReference>
<feature type="transmembrane region" description="Helical" evidence="5">
    <location>
        <begin position="386"/>
        <end position="407"/>
    </location>
</feature>
<evidence type="ECO:0000256" key="3">
    <source>
        <dbReference type="ARBA" id="ARBA00022989"/>
    </source>
</evidence>
<dbReference type="SUPFAM" id="SSF161098">
    <property type="entry name" value="MetI-like"/>
    <property type="match status" value="2"/>
</dbReference>
<keyword evidence="3 5" id="KW-1133">Transmembrane helix</keyword>
<dbReference type="PANTHER" id="PTHR43496:SF1">
    <property type="entry name" value="POLYGALACTURONAN_RHAMNOGALACTURONAN TRANSPORT SYSTEM PERMEASE PROTEIN YTEP"/>
    <property type="match status" value="1"/>
</dbReference>
<feature type="transmembrane region" description="Helical" evidence="5">
    <location>
        <begin position="297"/>
        <end position="328"/>
    </location>
</feature>
<keyword evidence="5" id="KW-0813">Transport</keyword>
<evidence type="ECO:0000313" key="7">
    <source>
        <dbReference type="EMBL" id="SMA50288.1"/>
    </source>
</evidence>
<feature type="transmembrane region" description="Helical" evidence="5">
    <location>
        <begin position="21"/>
        <end position="41"/>
    </location>
</feature>
<dbReference type="CDD" id="cd06261">
    <property type="entry name" value="TM_PBP2"/>
    <property type="match status" value="2"/>
</dbReference>
<comment type="subcellular location">
    <subcellularLocation>
        <location evidence="1 5">Cell membrane</location>
        <topology evidence="1 5">Multi-pass membrane protein</topology>
    </subcellularLocation>
</comment>
<keyword evidence="4 5" id="KW-0472">Membrane</keyword>
<feature type="transmembrane region" description="Helical" evidence="5">
    <location>
        <begin position="419"/>
        <end position="438"/>
    </location>
</feature>
<feature type="transmembrane region" description="Helical" evidence="5">
    <location>
        <begin position="348"/>
        <end position="374"/>
    </location>
</feature>
<accession>A0A1X7AQB4</accession>
<evidence type="ECO:0000313" key="8">
    <source>
        <dbReference type="Proteomes" id="UP000196573"/>
    </source>
</evidence>
<dbReference type="PROSITE" id="PS50928">
    <property type="entry name" value="ABC_TM1"/>
    <property type="match status" value="2"/>
</dbReference>
<evidence type="ECO:0000256" key="1">
    <source>
        <dbReference type="ARBA" id="ARBA00004651"/>
    </source>
</evidence>
<dbReference type="Gene3D" id="1.10.3720.10">
    <property type="entry name" value="MetI-like"/>
    <property type="match status" value="2"/>
</dbReference>
<protein>
    <submittedName>
        <fullName evidence="7">Putative 2-aminoethylphosphonate transport system permease protein PhnV</fullName>
    </submittedName>
</protein>
<feature type="transmembrane region" description="Helical" evidence="5">
    <location>
        <begin position="480"/>
        <end position="503"/>
    </location>
</feature>
<comment type="similarity">
    <text evidence="5">Belongs to the binding-protein-dependent transport system permease family.</text>
</comment>
<evidence type="ECO:0000256" key="4">
    <source>
        <dbReference type="ARBA" id="ARBA00023136"/>
    </source>
</evidence>
<feature type="domain" description="ABC transmembrane type-1" evidence="6">
    <location>
        <begin position="71"/>
        <end position="268"/>
    </location>
</feature>
<feature type="transmembrane region" description="Helical" evidence="5">
    <location>
        <begin position="247"/>
        <end position="267"/>
    </location>
</feature>
<sequence length="561" mass="61175">MNVLLKQNPLTRLSFSGQGAGIVLSIIGMLVFLVLPVWSLLSRSVENKDGEFIGLANFAYYFQTPALLESAWNSLIIAAACTLLVTSSAFLYAYALNRTSMPGKSVFRLLAQLPMLAPSMMPAIGLIYLFGNQGVIKEWFPADSVYGAGGIIVGLSLWCFPHALIIINTALSLSDKRLHEAARVMGTPAWRRFLTVTLPAARYGLISAALVVFTLVLADFGVPKVIGGQFDVLATDIYKRVVGQQNFQMGAVVGVLLLLPSLLAFGLDRFFQRKQQESFSTSAVPYKPEANTTKDTLALIYCSVVAIGLMTVIGMAIYASFVTFWPYNLSFTLANYDFDMMDGGGWDAWFNSIEMAFLTALIGSLCIFLVAWLNEKTKGLKQSRNLLHLLAFMPLAVPGLVLGLGYIFFFNHPDNPLHWIYGTMTILVLSTIAHYFTVPYLTATTALKQIPNEFSAVADSLKVSQAQLFRRVTLPLSLPALLDISVYLFLAAITTVSAVVFLYSTDTTLAAVAILNMDEAGDTSPAAAMATVVFVSATVVRLIHSGLTASLRKHSQAWQLK</sequence>
<dbReference type="NCBIfam" id="TIGR03262">
    <property type="entry name" value="PhnU2"/>
    <property type="match status" value="1"/>
</dbReference>
<dbReference type="RefSeq" id="WP_087112725.1">
    <property type="nucleotide sequence ID" value="NZ_CBCSCN010000013.1"/>
</dbReference>
<name>A0A1X7AQB4_9GAMM</name>
<dbReference type="Proteomes" id="UP000196573">
    <property type="component" value="Unassembled WGS sequence"/>
</dbReference>
<evidence type="ECO:0000256" key="5">
    <source>
        <dbReference type="RuleBase" id="RU363032"/>
    </source>
</evidence>
<keyword evidence="2 5" id="KW-0812">Transmembrane</keyword>
<feature type="transmembrane region" description="Helical" evidence="5">
    <location>
        <begin position="193"/>
        <end position="218"/>
    </location>
</feature>
<dbReference type="InterPro" id="IPR035906">
    <property type="entry name" value="MetI-like_sf"/>
</dbReference>
<gene>
    <name evidence="7" type="primary">phnV</name>
    <name evidence="7" type="ORF">EHSB41UT_04082</name>
</gene>
<feature type="domain" description="ABC transmembrane type-1" evidence="6">
    <location>
        <begin position="349"/>
        <end position="544"/>
    </location>
</feature>
<dbReference type="PANTHER" id="PTHR43496">
    <property type="entry name" value="PROTEIN LPLB"/>
    <property type="match status" value="1"/>
</dbReference>
<reference evidence="7 8" key="1">
    <citation type="submission" date="2017-03" db="EMBL/GenBank/DDBJ databases">
        <authorList>
            <person name="Afonso C.L."/>
            <person name="Miller P.J."/>
            <person name="Scott M.A."/>
            <person name="Spackman E."/>
            <person name="Goraichik I."/>
            <person name="Dimitrov K.M."/>
            <person name="Suarez D.L."/>
            <person name="Swayne D.E."/>
        </authorList>
    </citation>
    <scope>NUCLEOTIDE SEQUENCE [LARGE SCALE GENOMIC DNA]</scope>
    <source>
        <strain evidence="7">SB41UT1</strain>
    </source>
</reference>
<feature type="transmembrane region" description="Helical" evidence="5">
    <location>
        <begin position="71"/>
        <end position="94"/>
    </location>
</feature>
<dbReference type="EMBL" id="FWPT01000011">
    <property type="protein sequence ID" value="SMA50288.1"/>
    <property type="molecule type" value="Genomic_DNA"/>
</dbReference>
<proteinExistence type="inferred from homology"/>
<dbReference type="AlphaFoldDB" id="A0A1X7AQB4"/>
<feature type="transmembrane region" description="Helical" evidence="5">
    <location>
        <begin position="106"/>
        <end position="131"/>
    </location>
</feature>
<dbReference type="InterPro" id="IPR000515">
    <property type="entry name" value="MetI-like"/>
</dbReference>
<feature type="transmembrane region" description="Helical" evidence="5">
    <location>
        <begin position="151"/>
        <end position="173"/>
    </location>
</feature>
<evidence type="ECO:0000256" key="2">
    <source>
        <dbReference type="ARBA" id="ARBA00022692"/>
    </source>
</evidence>